<keyword evidence="5" id="KW-0805">Transcription regulation</keyword>
<keyword evidence="10" id="KW-0732">Signal</keyword>
<evidence type="ECO:0000313" key="13">
    <source>
        <dbReference type="Proteomes" id="UP000274822"/>
    </source>
</evidence>
<dbReference type="Pfam" id="PF02892">
    <property type="entry name" value="zf-BED"/>
    <property type="match status" value="1"/>
</dbReference>
<gene>
    <name evidence="12" type="ORF">BC938DRAFT_471066</name>
</gene>
<dbReference type="GO" id="GO:0008270">
    <property type="term" value="F:zinc ion binding"/>
    <property type="evidence" value="ECO:0007669"/>
    <property type="project" value="UniProtKB-KW"/>
</dbReference>
<evidence type="ECO:0000256" key="5">
    <source>
        <dbReference type="ARBA" id="ARBA00023015"/>
    </source>
</evidence>
<proteinExistence type="predicted"/>
<feature type="chain" id="PRO_5019469266" description="BED-type domain-containing protein" evidence="10">
    <location>
        <begin position="20"/>
        <end position="271"/>
    </location>
</feature>
<feature type="region of interest" description="Disordered" evidence="9">
    <location>
        <begin position="226"/>
        <end position="260"/>
    </location>
</feature>
<comment type="subcellular location">
    <subcellularLocation>
        <location evidence="1">Nucleus</location>
    </subcellularLocation>
</comment>
<feature type="domain" description="BED-type" evidence="11">
    <location>
        <begin position="42"/>
        <end position="94"/>
    </location>
</feature>
<evidence type="ECO:0000256" key="7">
    <source>
        <dbReference type="ARBA" id="ARBA00023242"/>
    </source>
</evidence>
<dbReference type="Proteomes" id="UP000274822">
    <property type="component" value="Unassembled WGS sequence"/>
</dbReference>
<organism evidence="12 13">
    <name type="scientific">Jimgerdemannia flammicorona</name>
    <dbReference type="NCBI Taxonomy" id="994334"/>
    <lineage>
        <taxon>Eukaryota</taxon>
        <taxon>Fungi</taxon>
        <taxon>Fungi incertae sedis</taxon>
        <taxon>Mucoromycota</taxon>
        <taxon>Mucoromycotina</taxon>
        <taxon>Endogonomycetes</taxon>
        <taxon>Endogonales</taxon>
        <taxon>Endogonaceae</taxon>
        <taxon>Jimgerdemannia</taxon>
    </lineage>
</organism>
<evidence type="ECO:0000256" key="3">
    <source>
        <dbReference type="ARBA" id="ARBA00022771"/>
    </source>
</evidence>
<keyword evidence="7" id="KW-0539">Nucleus</keyword>
<dbReference type="GO" id="GO:0005634">
    <property type="term" value="C:nucleus"/>
    <property type="evidence" value="ECO:0007669"/>
    <property type="project" value="UniProtKB-SubCell"/>
</dbReference>
<dbReference type="PROSITE" id="PS50808">
    <property type="entry name" value="ZF_BED"/>
    <property type="match status" value="1"/>
</dbReference>
<dbReference type="InterPro" id="IPR003656">
    <property type="entry name" value="Znf_BED"/>
</dbReference>
<evidence type="ECO:0000256" key="8">
    <source>
        <dbReference type="PROSITE-ProRule" id="PRU00027"/>
    </source>
</evidence>
<evidence type="ECO:0000256" key="6">
    <source>
        <dbReference type="ARBA" id="ARBA00023163"/>
    </source>
</evidence>
<evidence type="ECO:0000259" key="11">
    <source>
        <dbReference type="PROSITE" id="PS50808"/>
    </source>
</evidence>
<evidence type="ECO:0000313" key="12">
    <source>
        <dbReference type="EMBL" id="RUS26215.1"/>
    </source>
</evidence>
<feature type="compositionally biased region" description="Gly residues" evidence="9">
    <location>
        <begin position="231"/>
        <end position="254"/>
    </location>
</feature>
<keyword evidence="13" id="KW-1185">Reference proteome</keyword>
<keyword evidence="6" id="KW-0804">Transcription</keyword>
<dbReference type="AlphaFoldDB" id="A0A433Q8V9"/>
<accession>A0A433Q8V9</accession>
<reference evidence="12 13" key="1">
    <citation type="journal article" date="2018" name="New Phytol.">
        <title>Phylogenomics of Endogonaceae and evolution of mycorrhizas within Mucoromycota.</title>
        <authorList>
            <person name="Chang Y."/>
            <person name="Desiro A."/>
            <person name="Na H."/>
            <person name="Sandor L."/>
            <person name="Lipzen A."/>
            <person name="Clum A."/>
            <person name="Barry K."/>
            <person name="Grigoriev I.V."/>
            <person name="Martin F.M."/>
            <person name="Stajich J.E."/>
            <person name="Smith M.E."/>
            <person name="Bonito G."/>
            <person name="Spatafora J.W."/>
        </authorList>
    </citation>
    <scope>NUCLEOTIDE SEQUENCE [LARGE SCALE GENOMIC DNA]</scope>
    <source>
        <strain evidence="12 13">AD002</strain>
    </source>
</reference>
<dbReference type="PANTHER" id="PTHR46481:SF10">
    <property type="entry name" value="ZINC FINGER BED DOMAIN-CONTAINING PROTEIN 39"/>
    <property type="match status" value="1"/>
</dbReference>
<keyword evidence="4" id="KW-0862">Zinc</keyword>
<evidence type="ECO:0000256" key="10">
    <source>
        <dbReference type="SAM" id="SignalP"/>
    </source>
</evidence>
<feature type="signal peptide" evidence="10">
    <location>
        <begin position="1"/>
        <end position="19"/>
    </location>
</feature>
<evidence type="ECO:0000256" key="2">
    <source>
        <dbReference type="ARBA" id="ARBA00022723"/>
    </source>
</evidence>
<dbReference type="PANTHER" id="PTHR46481">
    <property type="entry name" value="ZINC FINGER BED DOMAIN-CONTAINING PROTEIN 4"/>
    <property type="match status" value="1"/>
</dbReference>
<dbReference type="InterPro" id="IPR052035">
    <property type="entry name" value="ZnF_BED_domain_contain"/>
</dbReference>
<protein>
    <recommendedName>
        <fullName evidence="11">BED-type domain-containing protein</fullName>
    </recommendedName>
</protein>
<dbReference type="GO" id="GO:0003677">
    <property type="term" value="F:DNA binding"/>
    <property type="evidence" value="ECO:0007669"/>
    <property type="project" value="InterPro"/>
</dbReference>
<evidence type="ECO:0000256" key="4">
    <source>
        <dbReference type="ARBA" id="ARBA00022833"/>
    </source>
</evidence>
<keyword evidence="3 8" id="KW-0863">Zinc-finger</keyword>
<sequence>MGHYRFIVLWLCFSHPGLPLNPPSHSPTLALFFTKEPATMPRPSSDIWQYFTIVPSETKVKKAKCNFCGHEQSSGVTRLANHLTEKCQSLPPELRTELRSKTDLNKTKSGHDSGGLEDALAILDGSSHMSSGTSHNNFAASSLATQRFHVAPARMDPQDQSTIDRCLARAFFASGISFAAVEHPLVIDVLRRLRPEYVVPRKRRLQQLLLKTEHWDLVEYEIQKPDSIAENGGGEKNGPAGVEGGGQVQGGGTSSSGAGSNNVVYMYSAGL</sequence>
<evidence type="ECO:0000256" key="1">
    <source>
        <dbReference type="ARBA" id="ARBA00004123"/>
    </source>
</evidence>
<dbReference type="EMBL" id="RBNJ01010973">
    <property type="protein sequence ID" value="RUS26215.1"/>
    <property type="molecule type" value="Genomic_DNA"/>
</dbReference>
<comment type="caution">
    <text evidence="12">The sequence shown here is derived from an EMBL/GenBank/DDBJ whole genome shotgun (WGS) entry which is preliminary data.</text>
</comment>
<keyword evidence="2" id="KW-0479">Metal-binding</keyword>
<name>A0A433Q8V9_9FUNG</name>
<evidence type="ECO:0000256" key="9">
    <source>
        <dbReference type="SAM" id="MobiDB-lite"/>
    </source>
</evidence>